<gene>
    <name evidence="4" type="ORF">URODEC1_LOCUS101987</name>
</gene>
<dbReference type="InterPro" id="IPR036186">
    <property type="entry name" value="Serpin_sf"/>
</dbReference>
<reference evidence="4 5" key="2">
    <citation type="submission" date="2024-10" db="EMBL/GenBank/DDBJ databases">
        <authorList>
            <person name="Ryan C."/>
        </authorList>
    </citation>
    <scope>NUCLEOTIDE SEQUENCE [LARGE SCALE GENOMIC DNA]</scope>
</reference>
<keyword evidence="5" id="KW-1185">Reference proteome</keyword>
<dbReference type="AlphaFoldDB" id="A0ABC9F652"/>
<dbReference type="PANTHER" id="PTHR11461">
    <property type="entry name" value="SERINE PROTEASE INHIBITOR, SERPIN"/>
    <property type="match status" value="1"/>
</dbReference>
<dbReference type="InterPro" id="IPR023795">
    <property type="entry name" value="Serpin_CS"/>
</dbReference>
<evidence type="ECO:0000256" key="1">
    <source>
        <dbReference type="ARBA" id="ARBA00009500"/>
    </source>
</evidence>
<accession>A0ABC9F652</accession>
<dbReference type="InterPro" id="IPR023796">
    <property type="entry name" value="Serpin_dom"/>
</dbReference>
<dbReference type="InterPro" id="IPR000215">
    <property type="entry name" value="Serpin_fam"/>
</dbReference>
<evidence type="ECO:0000256" key="2">
    <source>
        <dbReference type="RuleBase" id="RU000411"/>
    </source>
</evidence>
<dbReference type="PROSITE" id="PS00284">
    <property type="entry name" value="SERPIN"/>
    <property type="match status" value="1"/>
</dbReference>
<sequence length="394" mass="43164">MDQCLRVAWFPGMDAIAKQSNFLFSPMSLRAALALLASGTHGATLRQLLAFLGSRDTHHLATASARLLADVASWPQLTFAAAIFADRTLRLTPEFASSAASSAHRAVARSVDFRNRPAAAVAEANAFIERATAGRLRGVLSDSENAVGPTTRVVLANGLHFKAKWARRFYDTTARREFLRHDGRPVPVPFLSDPGMHYAESFDAPGLEFKVLQLFYKMEGRDGRLDHGAPCFSMLIFLPHRRDGLAGLLRLAVTRQDFVMRCAPRREQVVCPCMVPKFRFSSRLDLASTLRRLGLTAPFDKDAADLSGMVSNMPPEGLYVSGVGQSCAVEVDEEGTEAAAATYTACSPTYSPPENSPPPPMRFVADHPFMFAIVEYENAEVLFLGHVMDPSQEN</sequence>
<dbReference type="Gene3D" id="3.30.497.10">
    <property type="entry name" value="Antithrombin, subunit I, domain 2"/>
    <property type="match status" value="1"/>
</dbReference>
<dbReference type="EMBL" id="OZ075115">
    <property type="protein sequence ID" value="CAL5069083.1"/>
    <property type="molecule type" value="Genomic_DNA"/>
</dbReference>
<dbReference type="PANTHER" id="PTHR11461:SF286">
    <property type="entry name" value="NON-INHIBITORY SERPIN-Z11-RELATED"/>
    <property type="match status" value="1"/>
</dbReference>
<reference evidence="5" key="1">
    <citation type="submission" date="2024-06" db="EMBL/GenBank/DDBJ databases">
        <authorList>
            <person name="Ryan C."/>
        </authorList>
    </citation>
    <scope>NUCLEOTIDE SEQUENCE [LARGE SCALE GENOMIC DNA]</scope>
</reference>
<evidence type="ECO:0000313" key="5">
    <source>
        <dbReference type="Proteomes" id="UP001497457"/>
    </source>
</evidence>
<dbReference type="SMART" id="SM00093">
    <property type="entry name" value="SERPIN"/>
    <property type="match status" value="1"/>
</dbReference>
<dbReference type="Proteomes" id="UP001497457">
    <property type="component" value="Chromosome 5rd"/>
</dbReference>
<comment type="similarity">
    <text evidence="1 2">Belongs to the serpin family.</text>
</comment>
<dbReference type="InterPro" id="IPR042178">
    <property type="entry name" value="Serpin_sf_1"/>
</dbReference>
<protein>
    <recommendedName>
        <fullName evidence="3">Serpin domain-containing protein</fullName>
    </recommendedName>
</protein>
<dbReference type="Pfam" id="PF00079">
    <property type="entry name" value="Serpin"/>
    <property type="match status" value="1"/>
</dbReference>
<dbReference type="SUPFAM" id="SSF56574">
    <property type="entry name" value="Serpins"/>
    <property type="match status" value="1"/>
</dbReference>
<organism evidence="4 5">
    <name type="scientific">Urochloa decumbens</name>
    <dbReference type="NCBI Taxonomy" id="240449"/>
    <lineage>
        <taxon>Eukaryota</taxon>
        <taxon>Viridiplantae</taxon>
        <taxon>Streptophyta</taxon>
        <taxon>Embryophyta</taxon>
        <taxon>Tracheophyta</taxon>
        <taxon>Spermatophyta</taxon>
        <taxon>Magnoliopsida</taxon>
        <taxon>Liliopsida</taxon>
        <taxon>Poales</taxon>
        <taxon>Poaceae</taxon>
        <taxon>PACMAD clade</taxon>
        <taxon>Panicoideae</taxon>
        <taxon>Panicodae</taxon>
        <taxon>Paniceae</taxon>
        <taxon>Melinidinae</taxon>
        <taxon>Urochloa</taxon>
    </lineage>
</organism>
<evidence type="ECO:0000313" key="4">
    <source>
        <dbReference type="EMBL" id="CAL5069083.1"/>
    </source>
</evidence>
<evidence type="ECO:0000259" key="3">
    <source>
        <dbReference type="SMART" id="SM00093"/>
    </source>
</evidence>
<dbReference type="InterPro" id="IPR042185">
    <property type="entry name" value="Serpin_sf_2"/>
</dbReference>
<dbReference type="Gene3D" id="2.30.39.10">
    <property type="entry name" value="Alpha-1-antitrypsin, domain 1"/>
    <property type="match status" value="1"/>
</dbReference>
<name>A0ABC9F652_9POAL</name>
<feature type="domain" description="Serpin" evidence="3">
    <location>
        <begin position="7"/>
        <end position="390"/>
    </location>
</feature>
<proteinExistence type="inferred from homology"/>